<protein>
    <submittedName>
        <fullName evidence="4">NUDIX hydrolase</fullName>
    </submittedName>
</protein>
<dbReference type="InterPro" id="IPR020084">
    <property type="entry name" value="NUDIX_hydrolase_CS"/>
</dbReference>
<dbReference type="Gene3D" id="3.90.79.10">
    <property type="entry name" value="Nucleoside Triphosphate Pyrophosphohydrolase"/>
    <property type="match status" value="1"/>
</dbReference>
<dbReference type="PROSITE" id="PS51462">
    <property type="entry name" value="NUDIX"/>
    <property type="match status" value="1"/>
</dbReference>
<dbReference type="InterPro" id="IPR000086">
    <property type="entry name" value="NUDIX_hydrolase_dom"/>
</dbReference>
<dbReference type="PANTHER" id="PTHR43046:SF14">
    <property type="entry name" value="MUTT_NUDIX FAMILY PROTEIN"/>
    <property type="match status" value="1"/>
</dbReference>
<keyword evidence="5" id="KW-1185">Reference proteome</keyword>
<dbReference type="Pfam" id="PF00293">
    <property type="entry name" value="NUDIX"/>
    <property type="match status" value="1"/>
</dbReference>
<dbReference type="Proteomes" id="UP001299220">
    <property type="component" value="Unassembled WGS sequence"/>
</dbReference>
<evidence type="ECO:0000256" key="2">
    <source>
        <dbReference type="ARBA" id="ARBA00022801"/>
    </source>
</evidence>
<sequence>MSDILFKTDDFVFSYRVAGICVQNGKVLLQKPTNDPGYAFPGGHVAFNETNAETLIREFREEIGAQIEVGPLQWVAEVFFPWGDKPCHQICLYYRVTILSEDTPTSGMFWGQEQLEGRDFGIAFHWVPLDAVSGIEVYPTNAAALLEKLDDGVQHFIYREI</sequence>
<reference evidence="4 5" key="1">
    <citation type="submission" date="2020-12" db="EMBL/GenBank/DDBJ databases">
        <title>Whole genome sequences of gut porcine anaerobes.</title>
        <authorList>
            <person name="Kubasova T."/>
            <person name="Jahodarova E."/>
            <person name="Rychlik I."/>
        </authorList>
    </citation>
    <scope>NUCLEOTIDE SEQUENCE [LARGE SCALE GENOMIC DNA]</scope>
    <source>
        <strain evidence="4 5">An867</strain>
    </source>
</reference>
<comment type="caution">
    <text evidence="4">The sequence shown here is derived from an EMBL/GenBank/DDBJ whole genome shotgun (WGS) entry which is preliminary data.</text>
</comment>
<organism evidence="4 5">
    <name type="scientific">Anaeromassilibacillus senegalensis</name>
    <dbReference type="NCBI Taxonomy" id="1673717"/>
    <lineage>
        <taxon>Bacteria</taxon>
        <taxon>Bacillati</taxon>
        <taxon>Bacillota</taxon>
        <taxon>Clostridia</taxon>
        <taxon>Eubacteriales</taxon>
        <taxon>Acutalibacteraceae</taxon>
        <taxon>Anaeromassilibacillus</taxon>
    </lineage>
</organism>
<dbReference type="CDD" id="cd04688">
    <property type="entry name" value="NUDIX_Hydrolase"/>
    <property type="match status" value="1"/>
</dbReference>
<gene>
    <name evidence="4" type="ORF">JQM67_03185</name>
</gene>
<feature type="domain" description="Nudix hydrolase" evidence="3">
    <location>
        <begin position="1"/>
        <end position="149"/>
    </location>
</feature>
<evidence type="ECO:0000259" key="3">
    <source>
        <dbReference type="PROSITE" id="PS51462"/>
    </source>
</evidence>
<comment type="cofactor">
    <cofactor evidence="1">
        <name>Mg(2+)</name>
        <dbReference type="ChEBI" id="CHEBI:18420"/>
    </cofactor>
</comment>
<evidence type="ECO:0000256" key="1">
    <source>
        <dbReference type="ARBA" id="ARBA00001946"/>
    </source>
</evidence>
<name>A0ABS9CN50_9FIRM</name>
<dbReference type="PROSITE" id="PS00893">
    <property type="entry name" value="NUDIX_BOX"/>
    <property type="match status" value="1"/>
</dbReference>
<proteinExistence type="predicted"/>
<accession>A0ABS9CN50</accession>
<dbReference type="InterPro" id="IPR015797">
    <property type="entry name" value="NUDIX_hydrolase-like_dom_sf"/>
</dbReference>
<dbReference type="EMBL" id="JAFBIT010000001">
    <property type="protein sequence ID" value="MCF2651602.1"/>
    <property type="molecule type" value="Genomic_DNA"/>
</dbReference>
<dbReference type="GO" id="GO:0016787">
    <property type="term" value="F:hydrolase activity"/>
    <property type="evidence" value="ECO:0007669"/>
    <property type="project" value="UniProtKB-KW"/>
</dbReference>
<dbReference type="RefSeq" id="WP_235322613.1">
    <property type="nucleotide sequence ID" value="NZ_JAFBIT010000001.1"/>
</dbReference>
<evidence type="ECO:0000313" key="4">
    <source>
        <dbReference type="EMBL" id="MCF2651602.1"/>
    </source>
</evidence>
<evidence type="ECO:0000313" key="5">
    <source>
        <dbReference type="Proteomes" id="UP001299220"/>
    </source>
</evidence>
<keyword evidence="2 4" id="KW-0378">Hydrolase</keyword>
<dbReference type="PANTHER" id="PTHR43046">
    <property type="entry name" value="GDP-MANNOSE MANNOSYL HYDROLASE"/>
    <property type="match status" value="1"/>
</dbReference>
<dbReference type="SUPFAM" id="SSF55811">
    <property type="entry name" value="Nudix"/>
    <property type="match status" value="1"/>
</dbReference>